<organism evidence="3 4">
    <name type="scientific">Paludisphaera borealis</name>
    <dbReference type="NCBI Taxonomy" id="1387353"/>
    <lineage>
        <taxon>Bacteria</taxon>
        <taxon>Pseudomonadati</taxon>
        <taxon>Planctomycetota</taxon>
        <taxon>Planctomycetia</taxon>
        <taxon>Isosphaerales</taxon>
        <taxon>Isosphaeraceae</taxon>
        <taxon>Paludisphaera</taxon>
    </lineage>
</organism>
<gene>
    <name evidence="3" type="ORF">BSF38_00112</name>
</gene>
<reference evidence="4" key="1">
    <citation type="submission" date="2016-12" db="EMBL/GenBank/DDBJ databases">
        <title>Comparative genomics of four Isosphaeraceae planctomycetes: a common pool of plasmids and glycoside hydrolase genes.</title>
        <authorList>
            <person name="Ivanova A."/>
        </authorList>
    </citation>
    <scope>NUCLEOTIDE SEQUENCE [LARGE SCALE GENOMIC DNA]</scope>
    <source>
        <strain evidence="4">PX4</strain>
    </source>
</reference>
<keyword evidence="2" id="KW-0732">Signal</keyword>
<evidence type="ECO:0000256" key="2">
    <source>
        <dbReference type="SAM" id="SignalP"/>
    </source>
</evidence>
<dbReference type="EMBL" id="CP019082">
    <property type="protein sequence ID" value="APW58711.1"/>
    <property type="molecule type" value="Genomic_DNA"/>
</dbReference>
<evidence type="ECO:0000313" key="4">
    <source>
        <dbReference type="Proteomes" id="UP000186309"/>
    </source>
</evidence>
<keyword evidence="4" id="KW-1185">Reference proteome</keyword>
<dbReference type="RefSeq" id="WP_145951910.1">
    <property type="nucleotide sequence ID" value="NZ_CP019082.1"/>
</dbReference>
<feature type="region of interest" description="Disordered" evidence="1">
    <location>
        <begin position="155"/>
        <end position="179"/>
    </location>
</feature>
<dbReference type="Proteomes" id="UP000186309">
    <property type="component" value="Chromosome"/>
</dbReference>
<sequence length="493" mass="52695">MTMSHRTLMVVAISVLGLAGWKSQAADKSDEADVQAVEKPAADAAKPKLVLLTDGRILSGVVSEEDGMVAVTQTAGIMKFPERKVERAFDTIQEVHQYKLEQVPEDDMDEQLKLAQWCLSKGLAAEAQGHLDSILKIDPKHVRAKAMLTSIGMADSRTAQRQQRDAEVKQTSAETVEPGTMERPATLDNAVVRGARRGMGVSDLPVIFDLPPGAAMKRAQEFQSFVHPVLQSYCAKCHNDRYEGDFQLIEFKRRADRTPHSLRTNLDAVLRLVDRENPGRSELLASSLRPHGRGPNTRPIFQGSNDKAYQILAAWVNNLRVKPGGGAATAESGPAAPNGSTEDFAVSRTRISKGTVDVEPVAGGAVVGGPLQTTTKVIPPMRYSPGTGWADDAAADPNEFPVPFAVSGVKPNLPAASAASAIPKPKRLPIAKPAAANAPGLPPLPSADQAAAALEAGEDDEPTPPPAAKKPAPKLKLDPALLERALQLKNNRR</sequence>
<name>A0A1U7CIF3_9BACT</name>
<protein>
    <recommendedName>
        <fullName evidence="5">Cytochrome c domain-containing protein</fullName>
    </recommendedName>
</protein>
<feature type="signal peptide" evidence="2">
    <location>
        <begin position="1"/>
        <end position="25"/>
    </location>
</feature>
<feature type="chain" id="PRO_5013341442" description="Cytochrome c domain-containing protein" evidence="2">
    <location>
        <begin position="26"/>
        <end position="493"/>
    </location>
</feature>
<accession>A0A1U7CIF3</accession>
<proteinExistence type="predicted"/>
<dbReference type="AlphaFoldDB" id="A0A1U7CIF3"/>
<evidence type="ECO:0008006" key="5">
    <source>
        <dbReference type="Google" id="ProtNLM"/>
    </source>
</evidence>
<dbReference type="OrthoDB" id="251278at2"/>
<evidence type="ECO:0000256" key="1">
    <source>
        <dbReference type="SAM" id="MobiDB-lite"/>
    </source>
</evidence>
<feature type="region of interest" description="Disordered" evidence="1">
    <location>
        <begin position="433"/>
        <end position="479"/>
    </location>
</feature>
<feature type="compositionally biased region" description="Low complexity" evidence="1">
    <location>
        <begin position="446"/>
        <end position="455"/>
    </location>
</feature>
<evidence type="ECO:0000313" key="3">
    <source>
        <dbReference type="EMBL" id="APW58711.1"/>
    </source>
</evidence>
<dbReference type="KEGG" id="pbor:BSF38_00112"/>